<dbReference type="InterPro" id="IPR036047">
    <property type="entry name" value="F-box-like_dom_sf"/>
</dbReference>
<sequence length="86" mass="9628">MEMEFISALPEDCLSSILCFTSPHDACRSSAVSSDFHFVADSDTVWENFLPSDYRRIVADSIPALQFSSKKKLYRKLCDSVLVDSG</sequence>
<gene>
    <name evidence="2" type="ORF">LTRI10_LOCUS47211</name>
</gene>
<dbReference type="InterPro" id="IPR001810">
    <property type="entry name" value="F-box_dom"/>
</dbReference>
<dbReference type="Proteomes" id="UP001497516">
    <property type="component" value="Chromosome 8"/>
</dbReference>
<evidence type="ECO:0000259" key="1">
    <source>
        <dbReference type="PROSITE" id="PS50181"/>
    </source>
</evidence>
<dbReference type="Gene3D" id="1.20.1280.50">
    <property type="match status" value="1"/>
</dbReference>
<dbReference type="SUPFAM" id="SSF81383">
    <property type="entry name" value="F-box domain"/>
    <property type="match status" value="1"/>
</dbReference>
<organism evidence="2 3">
    <name type="scientific">Linum trigynum</name>
    <dbReference type="NCBI Taxonomy" id="586398"/>
    <lineage>
        <taxon>Eukaryota</taxon>
        <taxon>Viridiplantae</taxon>
        <taxon>Streptophyta</taxon>
        <taxon>Embryophyta</taxon>
        <taxon>Tracheophyta</taxon>
        <taxon>Spermatophyta</taxon>
        <taxon>Magnoliopsida</taxon>
        <taxon>eudicotyledons</taxon>
        <taxon>Gunneridae</taxon>
        <taxon>Pentapetalae</taxon>
        <taxon>rosids</taxon>
        <taxon>fabids</taxon>
        <taxon>Malpighiales</taxon>
        <taxon>Linaceae</taxon>
        <taxon>Linum</taxon>
    </lineage>
</organism>
<dbReference type="Pfam" id="PF12937">
    <property type="entry name" value="F-box-like"/>
    <property type="match status" value="1"/>
</dbReference>
<reference evidence="2 3" key="1">
    <citation type="submission" date="2024-04" db="EMBL/GenBank/DDBJ databases">
        <authorList>
            <person name="Fracassetti M."/>
        </authorList>
    </citation>
    <scope>NUCLEOTIDE SEQUENCE [LARGE SCALE GENOMIC DNA]</scope>
</reference>
<accession>A0AAV2GAR0</accession>
<dbReference type="AlphaFoldDB" id="A0AAV2GAR0"/>
<dbReference type="PANTHER" id="PTHR32278">
    <property type="entry name" value="F-BOX DOMAIN-CONTAINING PROTEIN"/>
    <property type="match status" value="1"/>
</dbReference>
<evidence type="ECO:0000313" key="2">
    <source>
        <dbReference type="EMBL" id="CAL1407551.1"/>
    </source>
</evidence>
<name>A0AAV2GAR0_9ROSI</name>
<dbReference type="PANTHER" id="PTHR32278:SF111">
    <property type="entry name" value="F-BOX PROTEIN PP2-B12-RELATED"/>
    <property type="match status" value="1"/>
</dbReference>
<protein>
    <recommendedName>
        <fullName evidence="1">F-box domain-containing protein</fullName>
    </recommendedName>
</protein>
<feature type="domain" description="F-box" evidence="1">
    <location>
        <begin position="3"/>
        <end position="49"/>
    </location>
</feature>
<proteinExistence type="predicted"/>
<keyword evidence="3" id="KW-1185">Reference proteome</keyword>
<dbReference type="CDD" id="cd22162">
    <property type="entry name" value="F-box_AtSKIP3-like"/>
    <property type="match status" value="1"/>
</dbReference>
<evidence type="ECO:0000313" key="3">
    <source>
        <dbReference type="Proteomes" id="UP001497516"/>
    </source>
</evidence>
<dbReference type="PROSITE" id="PS50181">
    <property type="entry name" value="FBOX"/>
    <property type="match status" value="1"/>
</dbReference>
<dbReference type="EMBL" id="OZ034821">
    <property type="protein sequence ID" value="CAL1407551.1"/>
    <property type="molecule type" value="Genomic_DNA"/>
</dbReference>
<dbReference type="SMART" id="SM00256">
    <property type="entry name" value="FBOX"/>
    <property type="match status" value="1"/>
</dbReference>